<gene>
    <name evidence="2" type="ORF">FA10DRAFT_281407</name>
</gene>
<accession>A0A316YID0</accession>
<evidence type="ECO:0000256" key="1">
    <source>
        <dbReference type="SAM" id="MobiDB-lite"/>
    </source>
</evidence>
<dbReference type="InParanoid" id="A0A316YID0"/>
<reference evidence="2 3" key="1">
    <citation type="journal article" date="2018" name="Mol. Biol. Evol.">
        <title>Broad Genomic Sampling Reveals a Smut Pathogenic Ancestry of the Fungal Clade Ustilaginomycotina.</title>
        <authorList>
            <person name="Kijpornyongpan T."/>
            <person name="Mondo S.J."/>
            <person name="Barry K."/>
            <person name="Sandor L."/>
            <person name="Lee J."/>
            <person name="Lipzen A."/>
            <person name="Pangilinan J."/>
            <person name="LaButti K."/>
            <person name="Hainaut M."/>
            <person name="Henrissat B."/>
            <person name="Grigoriev I.V."/>
            <person name="Spatafora J.W."/>
            <person name="Aime M.C."/>
        </authorList>
    </citation>
    <scope>NUCLEOTIDE SEQUENCE [LARGE SCALE GENOMIC DNA]</scope>
    <source>
        <strain evidence="2 3">MCA 4198</strain>
    </source>
</reference>
<dbReference type="OrthoDB" id="3354362at2759"/>
<feature type="region of interest" description="Disordered" evidence="1">
    <location>
        <begin position="133"/>
        <end position="177"/>
    </location>
</feature>
<protein>
    <submittedName>
        <fullName evidence="2">Uncharacterized protein</fullName>
    </submittedName>
</protein>
<keyword evidence="3" id="KW-1185">Reference proteome</keyword>
<evidence type="ECO:0000313" key="2">
    <source>
        <dbReference type="EMBL" id="PWN87873.1"/>
    </source>
</evidence>
<evidence type="ECO:0000313" key="3">
    <source>
        <dbReference type="Proteomes" id="UP000245768"/>
    </source>
</evidence>
<name>A0A316YID0_9BASI</name>
<dbReference type="EMBL" id="KZ819639">
    <property type="protein sequence ID" value="PWN87873.1"/>
    <property type="molecule type" value="Genomic_DNA"/>
</dbReference>
<dbReference type="RefSeq" id="XP_025375071.1">
    <property type="nucleotide sequence ID" value="XM_025523686.1"/>
</dbReference>
<dbReference type="AlphaFoldDB" id="A0A316YID0"/>
<feature type="compositionally biased region" description="Low complexity" evidence="1">
    <location>
        <begin position="144"/>
        <end position="160"/>
    </location>
</feature>
<organism evidence="2 3">
    <name type="scientific">Acaromyces ingoldii</name>
    <dbReference type="NCBI Taxonomy" id="215250"/>
    <lineage>
        <taxon>Eukaryota</taxon>
        <taxon>Fungi</taxon>
        <taxon>Dikarya</taxon>
        <taxon>Basidiomycota</taxon>
        <taxon>Ustilaginomycotina</taxon>
        <taxon>Exobasidiomycetes</taxon>
        <taxon>Exobasidiales</taxon>
        <taxon>Cryptobasidiaceae</taxon>
        <taxon>Acaromyces</taxon>
    </lineage>
</organism>
<sequence length="177" mass="19723">MPMLLMAPSTHLMPRSLTHPGGAFFLDPAHRVTREELDRRDARWRALRERAYQRAWSDDATLVGSIRYYAAASARQRSAASILSEEQQQQRSTAAAAAAARLMSVEEDFDELCSVASTTTPYTQPRHHLQQVQAQAGARGSTPSVRSVRTGRRTGNSSGGAQRIRNAFKKWVNSKRQ</sequence>
<dbReference type="GeneID" id="37045602"/>
<dbReference type="Proteomes" id="UP000245768">
    <property type="component" value="Unassembled WGS sequence"/>
</dbReference>
<proteinExistence type="predicted"/>
<feature type="compositionally biased region" description="Basic residues" evidence="1">
    <location>
        <begin position="166"/>
        <end position="177"/>
    </location>
</feature>